<sequence>MGCSSDKTTSQQSAPDSKAQELVDKAILAHGGKKFENLNVVFDFRNRHYTATRKEGLYTYTRAFTDSTGQVQDFLSNEGFRREINGQPVYLPAERKQAFTNSVNSVIYFALLPFGLNDPAVQKTYLGEVTLRDQPYHKIKITFAPEGGGVDHEDEFIYYIHQKTFLVDYFAYSYQTEGGGMRFRQAYNPSTVGGIRFQQYINFEPLQKEVPLTDLDKLFEAGKLKELSRIELENIQVKN</sequence>
<evidence type="ECO:0008006" key="3">
    <source>
        <dbReference type="Google" id="ProtNLM"/>
    </source>
</evidence>
<comment type="caution">
    <text evidence="1">The sequence shown here is derived from an EMBL/GenBank/DDBJ whole genome shotgun (WGS) entry which is preliminary data.</text>
</comment>
<evidence type="ECO:0000313" key="1">
    <source>
        <dbReference type="EMBL" id="KAA5541648.1"/>
    </source>
</evidence>
<dbReference type="InterPro" id="IPR045444">
    <property type="entry name" value="DUF6503"/>
</dbReference>
<dbReference type="AlphaFoldDB" id="A0A5M6D2E7"/>
<dbReference type="Proteomes" id="UP000323426">
    <property type="component" value="Unassembled WGS sequence"/>
</dbReference>
<organism evidence="1 2">
    <name type="scientific">Adhaeribacter rhizoryzae</name>
    <dbReference type="NCBI Taxonomy" id="2607907"/>
    <lineage>
        <taxon>Bacteria</taxon>
        <taxon>Pseudomonadati</taxon>
        <taxon>Bacteroidota</taxon>
        <taxon>Cytophagia</taxon>
        <taxon>Cytophagales</taxon>
        <taxon>Hymenobacteraceae</taxon>
        <taxon>Adhaeribacter</taxon>
    </lineage>
</organism>
<proteinExistence type="predicted"/>
<evidence type="ECO:0000313" key="2">
    <source>
        <dbReference type="Proteomes" id="UP000323426"/>
    </source>
</evidence>
<name>A0A5M6D2E7_9BACT</name>
<accession>A0A5M6D2E7</accession>
<reference evidence="1 2" key="1">
    <citation type="submission" date="2019-09" db="EMBL/GenBank/DDBJ databases">
        <title>Genome sequence and assembly of Adhaeribacter sp.</title>
        <authorList>
            <person name="Chhetri G."/>
        </authorList>
    </citation>
    <scope>NUCLEOTIDE SEQUENCE [LARGE SCALE GENOMIC DNA]</scope>
    <source>
        <strain evidence="1 2">DK36</strain>
    </source>
</reference>
<gene>
    <name evidence="1" type="ORF">F0145_20600</name>
</gene>
<protein>
    <recommendedName>
        <fullName evidence="3">Deoxyribose-phosphate aldolase</fullName>
    </recommendedName>
</protein>
<keyword evidence="2" id="KW-1185">Reference proteome</keyword>
<dbReference type="Pfam" id="PF20113">
    <property type="entry name" value="DUF6503"/>
    <property type="match status" value="1"/>
</dbReference>
<dbReference type="EMBL" id="VWSF01000021">
    <property type="protein sequence ID" value="KAA5541648.1"/>
    <property type="molecule type" value="Genomic_DNA"/>
</dbReference>